<feature type="transmembrane region" description="Helical" evidence="2">
    <location>
        <begin position="103"/>
        <end position="129"/>
    </location>
</feature>
<evidence type="ECO:0000256" key="1">
    <source>
        <dbReference type="SAM" id="MobiDB-lite"/>
    </source>
</evidence>
<keyword evidence="2" id="KW-1133">Transmembrane helix</keyword>
<evidence type="ECO:0008006" key="5">
    <source>
        <dbReference type="Google" id="ProtNLM"/>
    </source>
</evidence>
<name>A0ABS7ZUN3_9GAMM</name>
<dbReference type="Proteomes" id="UP000714380">
    <property type="component" value="Unassembled WGS sequence"/>
</dbReference>
<feature type="transmembrane region" description="Helical" evidence="2">
    <location>
        <begin position="31"/>
        <end position="48"/>
    </location>
</feature>
<evidence type="ECO:0000313" key="3">
    <source>
        <dbReference type="EMBL" id="MCA6064908.1"/>
    </source>
</evidence>
<gene>
    <name evidence="3" type="ORF">I9W95_14945</name>
</gene>
<accession>A0ABS7ZUN3</accession>
<keyword evidence="2" id="KW-0812">Transmembrane</keyword>
<sequence>MKSPLGLNADLPVMDLLKEAVSLLMLKKQQVARMFVPAMLILALVDSLSSELVDKGSAQLIFIVVSVVLGVLFATAAHRFTLLPEEQWHRNAIHGWGRDEFRYLLRAIIIGLAAAVVFFIIMLACMAIVGPELAWMGAVVACLPALYIWARLSVTLPEVALGQKSDISRAWALSEGNGSRLVLIVIVLPVMMMLPVFALYAAENWMLNYVAAFGGYITSLISLVMLSVSYRFLTEFYDKPAETSGSEVSSTDEAPSPDNNGFDA</sequence>
<feature type="transmembrane region" description="Helical" evidence="2">
    <location>
        <begin position="135"/>
        <end position="160"/>
    </location>
</feature>
<evidence type="ECO:0000256" key="2">
    <source>
        <dbReference type="SAM" id="Phobius"/>
    </source>
</evidence>
<keyword evidence="2" id="KW-0472">Membrane</keyword>
<comment type="caution">
    <text evidence="3">The sequence shown here is derived from an EMBL/GenBank/DDBJ whole genome shotgun (WGS) entry which is preliminary data.</text>
</comment>
<organism evidence="3 4">
    <name type="scientific">Thalassolituus marinus</name>
    <dbReference type="NCBI Taxonomy" id="671053"/>
    <lineage>
        <taxon>Bacteria</taxon>
        <taxon>Pseudomonadati</taxon>
        <taxon>Pseudomonadota</taxon>
        <taxon>Gammaproteobacteria</taxon>
        <taxon>Oceanospirillales</taxon>
        <taxon>Oceanospirillaceae</taxon>
        <taxon>Thalassolituus</taxon>
    </lineage>
</organism>
<protein>
    <recommendedName>
        <fullName evidence="5">Glycerophosphoryl diester phosphodiesterase membrane domain-containing protein</fullName>
    </recommendedName>
</protein>
<keyword evidence="4" id="KW-1185">Reference proteome</keyword>
<evidence type="ECO:0000313" key="4">
    <source>
        <dbReference type="Proteomes" id="UP000714380"/>
    </source>
</evidence>
<proteinExistence type="predicted"/>
<feature type="transmembrane region" description="Helical" evidence="2">
    <location>
        <begin position="60"/>
        <end position="82"/>
    </location>
</feature>
<reference evidence="3 4" key="1">
    <citation type="submission" date="2020-12" db="EMBL/GenBank/DDBJ databases">
        <title>Novel Thalassolituus-related marine hydrocarbonoclastic bacteria mediated algae-derived hydrocarbons mineralization in twilight zone of the northern South China Sea.</title>
        <authorList>
            <person name="Dong C."/>
        </authorList>
    </citation>
    <scope>NUCLEOTIDE SEQUENCE [LARGE SCALE GENOMIC DNA]</scope>
    <source>
        <strain evidence="3 4">IMCC1826</strain>
    </source>
</reference>
<feature type="transmembrane region" description="Helical" evidence="2">
    <location>
        <begin position="207"/>
        <end position="230"/>
    </location>
</feature>
<dbReference type="EMBL" id="JAEDAH010000095">
    <property type="protein sequence ID" value="MCA6064908.1"/>
    <property type="molecule type" value="Genomic_DNA"/>
</dbReference>
<feature type="compositionally biased region" description="Polar residues" evidence="1">
    <location>
        <begin position="243"/>
        <end position="264"/>
    </location>
</feature>
<feature type="region of interest" description="Disordered" evidence="1">
    <location>
        <begin position="241"/>
        <end position="264"/>
    </location>
</feature>
<feature type="transmembrane region" description="Helical" evidence="2">
    <location>
        <begin position="181"/>
        <end position="201"/>
    </location>
</feature>
<dbReference type="RefSeq" id="WP_225676332.1">
    <property type="nucleotide sequence ID" value="NZ_JAEDAH010000095.1"/>
</dbReference>